<comment type="caution">
    <text evidence="2">The sequence shown here is derived from an EMBL/GenBank/DDBJ whole genome shotgun (WGS) entry which is preliminary data.</text>
</comment>
<accession>A0A2G8LBV4</accession>
<keyword evidence="1" id="KW-0175">Coiled coil</keyword>
<proteinExistence type="predicted"/>
<gene>
    <name evidence="2" type="ORF">BSL78_05337</name>
</gene>
<dbReference type="STRING" id="307972.A0A2G8LBV4"/>
<protein>
    <submittedName>
        <fullName evidence="2">Putative stress response protein NST1 isoform X4</fullName>
    </submittedName>
</protein>
<dbReference type="AlphaFoldDB" id="A0A2G8LBV4"/>
<evidence type="ECO:0000313" key="3">
    <source>
        <dbReference type="Proteomes" id="UP000230750"/>
    </source>
</evidence>
<reference evidence="2 3" key="1">
    <citation type="journal article" date="2017" name="PLoS Biol.">
        <title>The sea cucumber genome provides insights into morphological evolution and visceral regeneration.</title>
        <authorList>
            <person name="Zhang X."/>
            <person name="Sun L."/>
            <person name="Yuan J."/>
            <person name="Sun Y."/>
            <person name="Gao Y."/>
            <person name="Zhang L."/>
            <person name="Li S."/>
            <person name="Dai H."/>
            <person name="Hamel J.F."/>
            <person name="Liu C."/>
            <person name="Yu Y."/>
            <person name="Liu S."/>
            <person name="Lin W."/>
            <person name="Guo K."/>
            <person name="Jin S."/>
            <person name="Xu P."/>
            <person name="Storey K.B."/>
            <person name="Huan P."/>
            <person name="Zhang T."/>
            <person name="Zhou Y."/>
            <person name="Zhang J."/>
            <person name="Lin C."/>
            <person name="Li X."/>
            <person name="Xing L."/>
            <person name="Huo D."/>
            <person name="Sun M."/>
            <person name="Wang L."/>
            <person name="Mercier A."/>
            <person name="Li F."/>
            <person name="Yang H."/>
            <person name="Xiang J."/>
        </authorList>
    </citation>
    <scope>NUCLEOTIDE SEQUENCE [LARGE SCALE GENOMIC DNA]</scope>
    <source>
        <strain evidence="2">Shaxun</strain>
        <tissue evidence="2">Muscle</tissue>
    </source>
</reference>
<dbReference type="Proteomes" id="UP000230750">
    <property type="component" value="Unassembled WGS sequence"/>
</dbReference>
<evidence type="ECO:0000313" key="2">
    <source>
        <dbReference type="EMBL" id="PIK57729.1"/>
    </source>
</evidence>
<dbReference type="EMBL" id="MRZV01000133">
    <property type="protein sequence ID" value="PIK57729.1"/>
    <property type="molecule type" value="Genomic_DNA"/>
</dbReference>
<feature type="coiled-coil region" evidence="1">
    <location>
        <begin position="126"/>
        <end position="276"/>
    </location>
</feature>
<evidence type="ECO:0000256" key="1">
    <source>
        <dbReference type="SAM" id="Coils"/>
    </source>
</evidence>
<name>A0A2G8LBV4_STIJA</name>
<keyword evidence="3" id="KW-1185">Reference proteome</keyword>
<dbReference type="OrthoDB" id="5983955at2759"/>
<organism evidence="2 3">
    <name type="scientific">Stichopus japonicus</name>
    <name type="common">Sea cucumber</name>
    <dbReference type="NCBI Taxonomy" id="307972"/>
    <lineage>
        <taxon>Eukaryota</taxon>
        <taxon>Metazoa</taxon>
        <taxon>Echinodermata</taxon>
        <taxon>Eleutherozoa</taxon>
        <taxon>Echinozoa</taxon>
        <taxon>Holothuroidea</taxon>
        <taxon>Aspidochirotacea</taxon>
        <taxon>Aspidochirotida</taxon>
        <taxon>Stichopodidae</taxon>
        <taxon>Apostichopus</taxon>
    </lineage>
</organism>
<sequence>MTEVNQDHQALLYHRDRLRDLKSGINKVLDIVHGVLCVENCTDNEGNATKLSDYYESLQRVERESWGRLKEEFIEKTSDETNDPQNDKTVSQILLEFVKVLDEIKVGLEESLKVRTTTDNKMRAELASIQEQLYEERQEKMELKWELQENAGEDESGRHSASFLQQRLKEKQDTIAELQRGSVLQLWEKERNRILETSAKREQELEKELEELKKTHEDMKERLLTRVKELEDKSKMEKIKTEITQKTSKDDINRHVEDLKRKLYMAERDLKKATNELLVQQRLIVGCIKGVRTDFSVIVERRQDGEFREEDITKMNTILDAIYRGAVEGRLEITKADLPLHYIALSEVREHAKW</sequence>